<keyword evidence="1" id="KW-1133">Transmembrane helix</keyword>
<feature type="transmembrane region" description="Helical" evidence="1">
    <location>
        <begin position="236"/>
        <end position="255"/>
    </location>
</feature>
<keyword evidence="1" id="KW-0812">Transmembrane</keyword>
<organism evidence="3 4">
    <name type="scientific">Marasmius crinis-equi</name>
    <dbReference type="NCBI Taxonomy" id="585013"/>
    <lineage>
        <taxon>Eukaryota</taxon>
        <taxon>Fungi</taxon>
        <taxon>Dikarya</taxon>
        <taxon>Basidiomycota</taxon>
        <taxon>Agaricomycotina</taxon>
        <taxon>Agaricomycetes</taxon>
        <taxon>Agaricomycetidae</taxon>
        <taxon>Agaricales</taxon>
        <taxon>Marasmiineae</taxon>
        <taxon>Marasmiaceae</taxon>
        <taxon>Marasmius</taxon>
    </lineage>
</organism>
<sequence>MANNSTTAIPSNIGEVTGPLLMGYLFNYGLYGILCVQTYIYYTAFPKDKLYFRSLVYTVFVLDSIQTIMITYDAFQTFAYGFGDMNKLGRVGLFWFDLCFLDGIIAFAVQSFFAYRVRLLSRSKILIPGVILFTALASMSGAIAAGILAKQVEFLSQLQDKVFVGSAFWLGGSAACDVLIALCMTYTLSQANSTYKETQDLIRRLIIVTMETGVLTALAATADLIIFLGFPKLDVHITFTLSLAKLYSNSLLVILNTRLNIPGSRGYKPNGLFVTNSSHGAPTIDLTTFNATRDRWETRTERGPGSNSTTGIRVGVTEESITWSDDPDSV</sequence>
<comment type="caution">
    <text evidence="3">The sequence shown here is derived from an EMBL/GenBank/DDBJ whole genome shotgun (WGS) entry which is preliminary data.</text>
</comment>
<dbReference type="EMBL" id="JBAHYK010000284">
    <property type="protein sequence ID" value="KAL0575670.1"/>
    <property type="molecule type" value="Genomic_DNA"/>
</dbReference>
<evidence type="ECO:0000313" key="3">
    <source>
        <dbReference type="EMBL" id="KAL0575670.1"/>
    </source>
</evidence>
<accession>A0ABR3FJV0</accession>
<gene>
    <name evidence="3" type="ORF">V5O48_006302</name>
</gene>
<evidence type="ECO:0000256" key="1">
    <source>
        <dbReference type="SAM" id="Phobius"/>
    </source>
</evidence>
<dbReference type="Pfam" id="PF20152">
    <property type="entry name" value="DUF6534"/>
    <property type="match status" value="1"/>
</dbReference>
<feature type="transmembrane region" description="Helical" evidence="1">
    <location>
        <begin position="20"/>
        <end position="42"/>
    </location>
</feature>
<dbReference type="PANTHER" id="PTHR40465:SF1">
    <property type="entry name" value="DUF6534 DOMAIN-CONTAINING PROTEIN"/>
    <property type="match status" value="1"/>
</dbReference>
<feature type="transmembrane region" description="Helical" evidence="1">
    <location>
        <begin position="92"/>
        <end position="113"/>
    </location>
</feature>
<protein>
    <recommendedName>
        <fullName evidence="2">DUF6534 domain-containing protein</fullName>
    </recommendedName>
</protein>
<evidence type="ECO:0000313" key="4">
    <source>
        <dbReference type="Proteomes" id="UP001465976"/>
    </source>
</evidence>
<feature type="domain" description="DUF6534" evidence="2">
    <location>
        <begin position="173"/>
        <end position="258"/>
    </location>
</feature>
<feature type="transmembrane region" description="Helical" evidence="1">
    <location>
        <begin position="54"/>
        <end position="72"/>
    </location>
</feature>
<dbReference type="PANTHER" id="PTHR40465">
    <property type="entry name" value="CHROMOSOME 1, WHOLE GENOME SHOTGUN SEQUENCE"/>
    <property type="match status" value="1"/>
</dbReference>
<keyword evidence="1" id="KW-0472">Membrane</keyword>
<feature type="transmembrane region" description="Helical" evidence="1">
    <location>
        <begin position="168"/>
        <end position="189"/>
    </location>
</feature>
<feature type="transmembrane region" description="Helical" evidence="1">
    <location>
        <begin position="201"/>
        <end position="230"/>
    </location>
</feature>
<feature type="transmembrane region" description="Helical" evidence="1">
    <location>
        <begin position="125"/>
        <end position="148"/>
    </location>
</feature>
<dbReference type="InterPro" id="IPR045339">
    <property type="entry name" value="DUF6534"/>
</dbReference>
<keyword evidence="4" id="KW-1185">Reference proteome</keyword>
<dbReference type="Proteomes" id="UP001465976">
    <property type="component" value="Unassembled WGS sequence"/>
</dbReference>
<proteinExistence type="predicted"/>
<name>A0ABR3FJV0_9AGAR</name>
<evidence type="ECO:0000259" key="2">
    <source>
        <dbReference type="Pfam" id="PF20152"/>
    </source>
</evidence>
<reference evidence="3 4" key="1">
    <citation type="submission" date="2024-02" db="EMBL/GenBank/DDBJ databases">
        <title>A draft genome for the cacao thread blight pathogen Marasmius crinis-equi.</title>
        <authorList>
            <person name="Cohen S.P."/>
            <person name="Baruah I.K."/>
            <person name="Amoako-Attah I."/>
            <person name="Bukari Y."/>
            <person name="Meinhardt L.W."/>
            <person name="Bailey B.A."/>
        </authorList>
    </citation>
    <scope>NUCLEOTIDE SEQUENCE [LARGE SCALE GENOMIC DNA]</scope>
    <source>
        <strain evidence="3 4">GH-76</strain>
    </source>
</reference>